<reference evidence="1" key="1">
    <citation type="journal article" date="2018" name="Data Brief">
        <title>Genome sequence data from 17 accessions of Ensete ventricosum, a staple food crop for millions in Ethiopia.</title>
        <authorList>
            <person name="Yemataw Z."/>
            <person name="Muzemil S."/>
            <person name="Ambachew D."/>
            <person name="Tripathi L."/>
            <person name="Tesfaye K."/>
            <person name="Chala A."/>
            <person name="Farbos A."/>
            <person name="O'Neill P."/>
            <person name="Moore K."/>
            <person name="Grant M."/>
            <person name="Studholme D.J."/>
        </authorList>
    </citation>
    <scope>NUCLEOTIDE SEQUENCE [LARGE SCALE GENOMIC DNA]</scope>
    <source>
        <tissue evidence="1">Leaf</tissue>
    </source>
</reference>
<organism evidence="1">
    <name type="scientific">Ensete ventricosum</name>
    <name type="common">Abyssinian banana</name>
    <name type="synonym">Musa ensete</name>
    <dbReference type="NCBI Taxonomy" id="4639"/>
    <lineage>
        <taxon>Eukaryota</taxon>
        <taxon>Viridiplantae</taxon>
        <taxon>Streptophyta</taxon>
        <taxon>Embryophyta</taxon>
        <taxon>Tracheophyta</taxon>
        <taxon>Spermatophyta</taxon>
        <taxon>Magnoliopsida</taxon>
        <taxon>Liliopsida</taxon>
        <taxon>Zingiberales</taxon>
        <taxon>Musaceae</taxon>
        <taxon>Ensete</taxon>
    </lineage>
</organism>
<dbReference type="AlphaFoldDB" id="A0A445MHK8"/>
<sequence>MDSVHERIPNMYFFPRDIQSYVSQAFLYVAPSSRRLLVMVDNRPWSENKQSSSTRLWQFMVTKVCPYSSPFFVGTFSFISKDHGSFCCLTFNTSLALEVRTMKKWEFFDPEHASSCISYWFSDCISETQSLKDYLKKLTDLDLQNSGSQSLSSLEVSSLDVPHEKEFSDVQKTPFKPKDAKNDGEGLCNKERIRYENDYIPDQNLCTLVPSDEKKSLTDIDTKDDDALISPTNYADTLILFRFNDNLLPFKLKQIITSDIRLLTLLESGLPSWVIFFQSYPLFCHFYRPWMRLLVKTLHVKIVMNVISASNFLHFQDTAQSFYSECCRSFVPGNLTAFMAYHIIVPFHHARRPCGRLYDHWRPPYLHPAGCPCRVGHVGGPAVRGYDDVAARSAFVISFFPPPREDLLEALDEGAEDEVLCLFAGLRVNSTEQEPGDCDVARADLTEQELGNCDAARVDLTEQELGNYDVARVDPTEQELGSCDAARVDLTE</sequence>
<accession>A0A445MHK8</accession>
<proteinExistence type="predicted"/>
<gene>
    <name evidence="1" type="ORF">BHM03_00026944</name>
</gene>
<name>A0A445MHK8_ENSVE</name>
<dbReference type="Proteomes" id="UP000290560">
    <property type="component" value="Unassembled WGS sequence"/>
</dbReference>
<evidence type="ECO:0000313" key="1">
    <source>
        <dbReference type="EMBL" id="RZR73681.1"/>
    </source>
</evidence>
<dbReference type="PANTHER" id="PTHR34553">
    <property type="entry name" value="OS05G0597400 PROTEIN"/>
    <property type="match status" value="1"/>
</dbReference>
<protein>
    <submittedName>
        <fullName evidence="1">Uncharacterized protein</fullName>
    </submittedName>
</protein>
<dbReference type="EMBL" id="KV875986">
    <property type="protein sequence ID" value="RZR73681.1"/>
    <property type="molecule type" value="Genomic_DNA"/>
</dbReference>
<dbReference type="PANTHER" id="PTHR34553:SF2">
    <property type="entry name" value="(WILD MALAYSIAN BANANA) HYPOTHETICAL PROTEIN"/>
    <property type="match status" value="1"/>
</dbReference>